<evidence type="ECO:0000313" key="4">
    <source>
        <dbReference type="Proteomes" id="UP000271256"/>
    </source>
</evidence>
<evidence type="ECO:0000259" key="2">
    <source>
        <dbReference type="SMART" id="SM00479"/>
    </source>
</evidence>
<dbReference type="GO" id="GO:0003676">
    <property type="term" value="F:nucleic acid binding"/>
    <property type="evidence" value="ECO:0007669"/>
    <property type="project" value="InterPro"/>
</dbReference>
<evidence type="ECO:0000313" key="3">
    <source>
        <dbReference type="EMBL" id="RKO65754.1"/>
    </source>
</evidence>
<protein>
    <submittedName>
        <fullName evidence="3">DNA polymerase III subunit epsilon</fullName>
    </submittedName>
</protein>
<evidence type="ECO:0000256" key="1">
    <source>
        <dbReference type="SAM" id="MobiDB-lite"/>
    </source>
</evidence>
<dbReference type="GO" id="GO:0005829">
    <property type="term" value="C:cytosol"/>
    <property type="evidence" value="ECO:0007669"/>
    <property type="project" value="TreeGrafter"/>
</dbReference>
<dbReference type="SUPFAM" id="SSF53098">
    <property type="entry name" value="Ribonuclease H-like"/>
    <property type="match status" value="1"/>
</dbReference>
<dbReference type="RefSeq" id="WP_121450224.1">
    <property type="nucleotide sequence ID" value="NZ_RBWE01000001.1"/>
</dbReference>
<dbReference type="GO" id="GO:0045004">
    <property type="term" value="P:DNA replication proofreading"/>
    <property type="evidence" value="ECO:0007669"/>
    <property type="project" value="TreeGrafter"/>
</dbReference>
<dbReference type="Gene3D" id="3.30.420.10">
    <property type="entry name" value="Ribonuclease H-like superfamily/Ribonuclease H"/>
    <property type="match status" value="1"/>
</dbReference>
<dbReference type="OrthoDB" id="9813328at2"/>
<comment type="caution">
    <text evidence="3">The sequence shown here is derived from an EMBL/GenBank/DDBJ whole genome shotgun (WGS) entry which is preliminary data.</text>
</comment>
<dbReference type="PANTHER" id="PTHR30231">
    <property type="entry name" value="DNA POLYMERASE III SUBUNIT EPSILON"/>
    <property type="match status" value="1"/>
</dbReference>
<proteinExistence type="predicted"/>
<dbReference type="SMART" id="SM00479">
    <property type="entry name" value="EXOIII"/>
    <property type="match status" value="1"/>
</dbReference>
<sequence>MESVGIAGILDVETTGLDSKADEIVELSLILFTFNRKTGEILEIVDEYCGLREPSVPIRKETSRIHGIYKRTVRGKTLDHSKIESMIARAEFFVAHNARFDWGFVVRMFPSAAEKPWLCSMNGINWKEKGFLSKGLQNLLKDHGIEPETKHRAGHDTRATLTLLSMCNSNGKTYFWELLQSPSYQREVARKEVAASTGPREEPREEASLQKASKAGGCLLPILMGALLVLALSWVK</sequence>
<dbReference type="AlphaFoldDB" id="A0A494WYY4"/>
<name>A0A494WYY4_9FIRM</name>
<reference evidence="3 4" key="1">
    <citation type="submission" date="2018-10" db="EMBL/GenBank/DDBJ databases">
        <authorList>
            <person name="Grouzdev D.S."/>
            <person name="Krutkina M.S."/>
            <person name="Tourova T.P."/>
            <person name="Nazina T.N."/>
        </authorList>
    </citation>
    <scope>NUCLEOTIDE SEQUENCE [LARGE SCALE GENOMIC DNA]</scope>
    <source>
        <strain evidence="3 4">435</strain>
    </source>
</reference>
<dbReference type="InterPro" id="IPR012337">
    <property type="entry name" value="RNaseH-like_sf"/>
</dbReference>
<feature type="compositionally biased region" description="Basic and acidic residues" evidence="1">
    <location>
        <begin position="190"/>
        <end position="208"/>
    </location>
</feature>
<dbReference type="Proteomes" id="UP000271256">
    <property type="component" value="Unassembled WGS sequence"/>
</dbReference>
<dbReference type="InterPro" id="IPR036397">
    <property type="entry name" value="RNaseH_sf"/>
</dbReference>
<dbReference type="CDD" id="cd06127">
    <property type="entry name" value="DEDDh"/>
    <property type="match status" value="1"/>
</dbReference>
<organism evidence="3 4">
    <name type="scientific">Desulfofundulus salinus</name>
    <dbReference type="NCBI Taxonomy" id="2419843"/>
    <lineage>
        <taxon>Bacteria</taxon>
        <taxon>Bacillati</taxon>
        <taxon>Bacillota</taxon>
        <taxon>Clostridia</taxon>
        <taxon>Eubacteriales</taxon>
        <taxon>Peptococcaceae</taxon>
        <taxon>Desulfofundulus</taxon>
    </lineage>
</organism>
<dbReference type="EMBL" id="RBWE01000001">
    <property type="protein sequence ID" value="RKO65754.1"/>
    <property type="molecule type" value="Genomic_DNA"/>
</dbReference>
<dbReference type="InterPro" id="IPR013520">
    <property type="entry name" value="Ribonucl_H"/>
</dbReference>
<keyword evidence="4" id="KW-1185">Reference proteome</keyword>
<dbReference type="GO" id="GO:0008408">
    <property type="term" value="F:3'-5' exonuclease activity"/>
    <property type="evidence" value="ECO:0007669"/>
    <property type="project" value="TreeGrafter"/>
</dbReference>
<gene>
    <name evidence="3" type="ORF">D7024_01405</name>
</gene>
<accession>A0A494WYY4</accession>
<feature type="region of interest" description="Disordered" evidence="1">
    <location>
        <begin position="190"/>
        <end position="209"/>
    </location>
</feature>
<dbReference type="Pfam" id="PF00929">
    <property type="entry name" value="RNase_T"/>
    <property type="match status" value="1"/>
</dbReference>
<feature type="domain" description="Exonuclease" evidence="2">
    <location>
        <begin position="9"/>
        <end position="173"/>
    </location>
</feature>
<dbReference type="PANTHER" id="PTHR30231:SF37">
    <property type="entry name" value="EXODEOXYRIBONUCLEASE 10"/>
    <property type="match status" value="1"/>
</dbReference>